<dbReference type="InterPro" id="IPR036182">
    <property type="entry name" value="PCuAC_sf"/>
</dbReference>
<keyword evidence="1" id="KW-0449">Lipoprotein</keyword>
<dbReference type="KEGG" id="msar:MSAR_11160"/>
<dbReference type="EMBL" id="AP022595">
    <property type="protein sequence ID" value="BBY57980.1"/>
    <property type="molecule type" value="Genomic_DNA"/>
</dbReference>
<protein>
    <submittedName>
        <fullName evidence="1">Putative lipoprotein LpqE</fullName>
    </submittedName>
</protein>
<evidence type="ECO:0000313" key="1">
    <source>
        <dbReference type="EMBL" id="BBY57980.1"/>
    </source>
</evidence>
<sequence>MPSTQAEQEAVVNRLSNRLVAASAGLAACGLILTGCGAGQISQTADQQSAVNGATANIANIALRNVHLQAVQTGDALKPGRTVELIFVAANISPDVDDKLVSVSSDVGTVAVTGATSIPAGTSLIVGSADGQAEATPLGSVEPTKAEVTLTQPITNGLTYNFTFNFDKAGQATVSVPISAGGADRQDGDPVGGHH</sequence>
<evidence type="ECO:0000313" key="2">
    <source>
        <dbReference type="Proteomes" id="UP000466445"/>
    </source>
</evidence>
<organism evidence="1 2">
    <name type="scientific">Mycolicibacterium sarraceniae</name>
    <dbReference type="NCBI Taxonomy" id="1534348"/>
    <lineage>
        <taxon>Bacteria</taxon>
        <taxon>Bacillati</taxon>
        <taxon>Actinomycetota</taxon>
        <taxon>Actinomycetes</taxon>
        <taxon>Mycobacteriales</taxon>
        <taxon>Mycobacteriaceae</taxon>
        <taxon>Mycolicibacterium</taxon>
    </lineage>
</organism>
<dbReference type="Pfam" id="PF04314">
    <property type="entry name" value="PCuAC"/>
    <property type="match status" value="1"/>
</dbReference>
<dbReference type="AlphaFoldDB" id="A0A7I7SN45"/>
<proteinExistence type="predicted"/>
<accession>A0A7I7SN45</accession>
<gene>
    <name evidence="1" type="primary">lpqE</name>
    <name evidence="1" type="ORF">MSAR_11160</name>
</gene>
<dbReference type="InterPro" id="IPR007410">
    <property type="entry name" value="LpqE-like"/>
</dbReference>
<reference evidence="1 2" key="1">
    <citation type="journal article" date="2019" name="Emerg. Microbes Infect.">
        <title>Comprehensive subspecies identification of 175 nontuberculous mycobacteria species based on 7547 genomic profiles.</title>
        <authorList>
            <person name="Matsumoto Y."/>
            <person name="Kinjo T."/>
            <person name="Motooka D."/>
            <person name="Nabeya D."/>
            <person name="Jung N."/>
            <person name="Uechi K."/>
            <person name="Horii T."/>
            <person name="Iida T."/>
            <person name="Fujita J."/>
            <person name="Nakamura S."/>
        </authorList>
    </citation>
    <scope>NUCLEOTIDE SEQUENCE [LARGE SCALE GENOMIC DNA]</scope>
    <source>
        <strain evidence="1 2">JCM 30395</strain>
    </source>
</reference>
<keyword evidence="2" id="KW-1185">Reference proteome</keyword>
<dbReference type="Proteomes" id="UP000466445">
    <property type="component" value="Chromosome"/>
</dbReference>
<name>A0A7I7SN45_9MYCO</name>
<dbReference type="Gene3D" id="2.60.40.1890">
    <property type="entry name" value="PCu(A)C copper chaperone"/>
    <property type="match status" value="1"/>
</dbReference>